<evidence type="ECO:0000259" key="1">
    <source>
        <dbReference type="Pfam" id="PF01548"/>
    </source>
</evidence>
<name>A0A378CDL9_KLEPN</name>
<dbReference type="Proteomes" id="UP000255239">
    <property type="component" value="Unassembled WGS sequence"/>
</dbReference>
<dbReference type="RefSeq" id="WP_117055996.1">
    <property type="nucleotide sequence ID" value="NZ_CP110143.1"/>
</dbReference>
<organism evidence="4 5">
    <name type="scientific">Klebsiella pneumoniae</name>
    <dbReference type="NCBI Taxonomy" id="573"/>
    <lineage>
        <taxon>Bacteria</taxon>
        <taxon>Pseudomonadati</taxon>
        <taxon>Pseudomonadota</taxon>
        <taxon>Gammaproteobacteria</taxon>
        <taxon>Enterobacterales</taxon>
        <taxon>Enterobacteriaceae</taxon>
        <taxon>Klebsiella/Raoultella group</taxon>
        <taxon>Klebsiella</taxon>
        <taxon>Klebsiella pneumoniae complex</taxon>
    </lineage>
</organism>
<reference evidence="4 5" key="1">
    <citation type="submission" date="2018-06" db="EMBL/GenBank/DDBJ databases">
        <authorList>
            <consortium name="Pathogen Informatics"/>
            <person name="Doyle S."/>
        </authorList>
    </citation>
    <scope>NUCLEOTIDE SEQUENCE [LARGE SCALE GENOMIC DNA]</scope>
    <source>
        <strain evidence="4 5">NCTC11679</strain>
    </source>
</reference>
<feature type="domain" description="Transposase IS110-like N-terminal" evidence="1">
    <location>
        <begin position="9"/>
        <end position="156"/>
    </location>
</feature>
<protein>
    <submittedName>
        <fullName evidence="4">Transposase-like protein</fullName>
    </submittedName>
</protein>
<evidence type="ECO:0000313" key="3">
    <source>
        <dbReference type="EMBL" id="STV64621.1"/>
    </source>
</evidence>
<dbReference type="InterPro" id="IPR003346">
    <property type="entry name" value="Transposase_20"/>
</dbReference>
<dbReference type="InterPro" id="IPR002525">
    <property type="entry name" value="Transp_IS110-like_N"/>
</dbReference>
<dbReference type="PANTHER" id="PTHR33055:SF13">
    <property type="entry name" value="TRANSPOSASE"/>
    <property type="match status" value="1"/>
</dbReference>
<dbReference type="PANTHER" id="PTHR33055">
    <property type="entry name" value="TRANSPOSASE FOR INSERTION SEQUENCE ELEMENT IS1111A"/>
    <property type="match status" value="1"/>
</dbReference>
<feature type="domain" description="Transposase IS116/IS110/IS902 C-terminal" evidence="2">
    <location>
        <begin position="196"/>
        <end position="278"/>
    </location>
</feature>
<sequence>MSQPNQICVGIDVAKGSLDICVGTGKASFTVINSTDGFEQIIKALKSVSVSLILMEATGGLEAPVAYHLQAEGYEIAVVNPRQARDFCRAMGYLAKTDSIDARALAQMADVINNHPERERFILALPDNQRQVLTALVARRRQLVGMLVAERNRLHTTHPAVMKSVECLICALNGELELIDIEIKEHVQKHFIDLSALLRSVKGVGPTTIASLLADVPELGNLTRREICALVGVAPVNRDSGKMRGRRSIFGGRASVRTALYMATLCAVRFNPALKTFYTRLVLAGKPKKVALVASMRKLLTIINAMIKKGEEWDNTFHNLAC</sequence>
<dbReference type="AlphaFoldDB" id="A0A378CDL9"/>
<evidence type="ECO:0000259" key="2">
    <source>
        <dbReference type="Pfam" id="PF02371"/>
    </source>
</evidence>
<dbReference type="Pfam" id="PF02371">
    <property type="entry name" value="Transposase_20"/>
    <property type="match status" value="1"/>
</dbReference>
<proteinExistence type="predicted"/>
<dbReference type="EMBL" id="UGMG01000001">
    <property type="protein sequence ID" value="STV64621.1"/>
    <property type="molecule type" value="Genomic_DNA"/>
</dbReference>
<dbReference type="GO" id="GO:0006313">
    <property type="term" value="P:DNA transposition"/>
    <property type="evidence" value="ECO:0007669"/>
    <property type="project" value="InterPro"/>
</dbReference>
<accession>A0A378CDL9</accession>
<evidence type="ECO:0000313" key="4">
    <source>
        <dbReference type="EMBL" id="STV68554.1"/>
    </source>
</evidence>
<dbReference type="InterPro" id="IPR047650">
    <property type="entry name" value="Transpos_IS110"/>
</dbReference>
<gene>
    <name evidence="3" type="ORF">NCTC11679_03112</name>
    <name evidence="4" type="ORF">NCTC11679_04272</name>
</gene>
<dbReference type="Pfam" id="PF01548">
    <property type="entry name" value="DEDD_Tnp_IS110"/>
    <property type="match status" value="1"/>
</dbReference>
<dbReference type="GO" id="GO:0004803">
    <property type="term" value="F:transposase activity"/>
    <property type="evidence" value="ECO:0007669"/>
    <property type="project" value="InterPro"/>
</dbReference>
<evidence type="ECO:0000313" key="5">
    <source>
        <dbReference type="Proteomes" id="UP000255239"/>
    </source>
</evidence>
<dbReference type="EMBL" id="UGMG01000001">
    <property type="protein sequence ID" value="STV68554.1"/>
    <property type="molecule type" value="Genomic_DNA"/>
</dbReference>
<dbReference type="GO" id="GO:0003677">
    <property type="term" value="F:DNA binding"/>
    <property type="evidence" value="ECO:0007669"/>
    <property type="project" value="InterPro"/>
</dbReference>